<protein>
    <submittedName>
        <fullName evidence="2">Uncharacterized protein</fullName>
    </submittedName>
</protein>
<comment type="caution">
    <text evidence="2">The sequence shown here is derived from an EMBL/GenBank/DDBJ whole genome shotgun (WGS) entry which is preliminary data.</text>
</comment>
<accession>A0AAN8MNX0</accession>
<dbReference type="AlphaFoldDB" id="A0AAN8MNX0"/>
<sequence>MGLFAQPLTSAFYDHTTPPPSTPYSLPPLQPVASTVNIHITNHNHYSVQTPPDSTKYNFGPRGGCNRKSSGTKSVITPSKRVHSKSPLLKRLIQGLTPVYGLLTPAATPSQRPLPVTFGQEQSPLVKQTSQAQKRIDERQQVESTRYRHIESDILQDMPSPADIKFSASAGNREFAVRKHQIDIPSSPPAPLSSNNAVVPEECLTGTVALQTSGKAKPKQTQQKRGIQKTKKAIPSCYNHNLRLPGEEPGVDVVPCDWVRPFNSNRWNNYTNKNAQCGVPKCDVCISHETYGPKSIWALSAPPGHTAESHRLRSRIRYLCSSCPQPAPPPPGGIGPIEMCTCVLRDGEGLPTDMWFQCKDCAETAWLESDVKYGGPDGVLVTRRPRKRKNKYGIIIRPRISKEARLKNRLRIKRCLCGKVCPRDGRYGAWCTWCQCPVSGKDMMELGGAATKSGRAFLPKKDEENDEEGEEKENEMVAGATEQDEIMDDATKDGVNDEEMTNYTDGDSGIDVFE</sequence>
<feature type="region of interest" description="Disordered" evidence="1">
    <location>
        <begin position="454"/>
        <end position="514"/>
    </location>
</feature>
<evidence type="ECO:0000313" key="2">
    <source>
        <dbReference type="EMBL" id="KAK6342361.1"/>
    </source>
</evidence>
<reference evidence="2 3" key="1">
    <citation type="submission" date="2019-10" db="EMBL/GenBank/DDBJ databases">
        <authorList>
            <person name="Palmer J.M."/>
        </authorList>
    </citation>
    <scope>NUCLEOTIDE SEQUENCE [LARGE SCALE GENOMIC DNA]</scope>
    <source>
        <strain evidence="2 3">TWF718</strain>
    </source>
</reference>
<dbReference type="EMBL" id="JAVHNR010000005">
    <property type="protein sequence ID" value="KAK6342361.1"/>
    <property type="molecule type" value="Genomic_DNA"/>
</dbReference>
<dbReference type="Proteomes" id="UP001313282">
    <property type="component" value="Unassembled WGS sequence"/>
</dbReference>
<keyword evidence="3" id="KW-1185">Reference proteome</keyword>
<evidence type="ECO:0000256" key="1">
    <source>
        <dbReference type="SAM" id="MobiDB-lite"/>
    </source>
</evidence>
<proteinExistence type="predicted"/>
<feature type="compositionally biased region" description="Acidic residues" evidence="1">
    <location>
        <begin position="464"/>
        <end position="473"/>
    </location>
</feature>
<organism evidence="2 3">
    <name type="scientific">Orbilia javanica</name>
    <dbReference type="NCBI Taxonomy" id="47235"/>
    <lineage>
        <taxon>Eukaryota</taxon>
        <taxon>Fungi</taxon>
        <taxon>Dikarya</taxon>
        <taxon>Ascomycota</taxon>
        <taxon>Pezizomycotina</taxon>
        <taxon>Orbiliomycetes</taxon>
        <taxon>Orbiliales</taxon>
        <taxon>Orbiliaceae</taxon>
        <taxon>Orbilia</taxon>
    </lineage>
</organism>
<name>A0AAN8MNX0_9PEZI</name>
<gene>
    <name evidence="2" type="ORF">TWF718_007761</name>
</gene>
<evidence type="ECO:0000313" key="3">
    <source>
        <dbReference type="Proteomes" id="UP001313282"/>
    </source>
</evidence>